<dbReference type="InterPro" id="IPR046825">
    <property type="entry name" value="PDH_C"/>
</dbReference>
<dbReference type="SUPFAM" id="SSF51735">
    <property type="entry name" value="NAD(P)-binding Rossmann-fold domains"/>
    <property type="match status" value="1"/>
</dbReference>
<dbReference type="GO" id="GO:0006571">
    <property type="term" value="P:tyrosine biosynthetic process"/>
    <property type="evidence" value="ECO:0007669"/>
    <property type="project" value="UniProtKB-KW"/>
</dbReference>
<keyword evidence="7" id="KW-0520">NAD</keyword>
<keyword evidence="12" id="KW-1185">Reference proteome</keyword>
<dbReference type="InterPro" id="IPR008927">
    <property type="entry name" value="6-PGluconate_DH-like_C_sf"/>
</dbReference>
<name>A0A363UMW6_9GAMM</name>
<evidence type="ECO:0000256" key="7">
    <source>
        <dbReference type="ARBA" id="ARBA00023027"/>
    </source>
</evidence>
<dbReference type="Pfam" id="PF02153">
    <property type="entry name" value="PDH_N"/>
    <property type="match status" value="1"/>
</dbReference>
<dbReference type="PANTHER" id="PTHR21363">
    <property type="entry name" value="PREPHENATE DEHYDROGENASE"/>
    <property type="match status" value="1"/>
</dbReference>
<evidence type="ECO:0000256" key="2">
    <source>
        <dbReference type="ARBA" id="ARBA00007964"/>
    </source>
</evidence>
<dbReference type="PANTHER" id="PTHR21363:SF0">
    <property type="entry name" value="PREPHENATE DEHYDROGENASE [NADP(+)]"/>
    <property type="match status" value="1"/>
</dbReference>
<dbReference type="InterPro" id="IPR003099">
    <property type="entry name" value="Prephen_DH"/>
</dbReference>
<evidence type="ECO:0000256" key="9">
    <source>
        <dbReference type="ARBA" id="ARBA00049260"/>
    </source>
</evidence>
<keyword evidence="4" id="KW-0827">Tyrosine biosynthesis</keyword>
<reference evidence="11 12" key="1">
    <citation type="submission" date="2018-05" db="EMBL/GenBank/DDBJ databases">
        <title>Abyssibacter profundi OUC007T gen. nov., sp. nov, a marine bacterium isolated from seawater of the Mariana Trench.</title>
        <authorList>
            <person name="Zhou S."/>
        </authorList>
    </citation>
    <scope>NUCLEOTIDE SEQUENCE [LARGE SCALE GENOMIC DNA]</scope>
    <source>
        <strain evidence="11 12">OUC007</strain>
    </source>
</reference>
<organism evidence="11 12">
    <name type="scientific">Abyssibacter profundi</name>
    <dbReference type="NCBI Taxonomy" id="2182787"/>
    <lineage>
        <taxon>Bacteria</taxon>
        <taxon>Pseudomonadati</taxon>
        <taxon>Pseudomonadota</taxon>
        <taxon>Gammaproteobacteria</taxon>
        <taxon>Chromatiales</taxon>
        <taxon>Oceanococcaceae</taxon>
        <taxon>Abyssibacter</taxon>
    </lineage>
</organism>
<dbReference type="Gene3D" id="1.10.3660.10">
    <property type="entry name" value="6-phosphogluconate dehydrogenase C-terminal like domain"/>
    <property type="match status" value="1"/>
</dbReference>
<feature type="domain" description="Prephenate/arogenate dehydrogenase" evidence="10">
    <location>
        <begin position="5"/>
        <end position="293"/>
    </location>
</feature>
<evidence type="ECO:0000256" key="8">
    <source>
        <dbReference type="ARBA" id="ARBA00023141"/>
    </source>
</evidence>
<dbReference type="FunFam" id="3.40.50.720:FF:000208">
    <property type="entry name" value="Prephenate dehydrogenase"/>
    <property type="match status" value="1"/>
</dbReference>
<evidence type="ECO:0000256" key="5">
    <source>
        <dbReference type="ARBA" id="ARBA00022605"/>
    </source>
</evidence>
<dbReference type="GO" id="GO:0070403">
    <property type="term" value="F:NAD+ binding"/>
    <property type="evidence" value="ECO:0007669"/>
    <property type="project" value="InterPro"/>
</dbReference>
<dbReference type="SUPFAM" id="SSF48179">
    <property type="entry name" value="6-phosphogluconate dehydrogenase C-terminal domain-like"/>
    <property type="match status" value="1"/>
</dbReference>
<dbReference type="Proteomes" id="UP000251800">
    <property type="component" value="Unassembled WGS sequence"/>
</dbReference>
<dbReference type="Gene3D" id="3.40.50.720">
    <property type="entry name" value="NAD(P)-binding Rossmann-like Domain"/>
    <property type="match status" value="1"/>
</dbReference>
<evidence type="ECO:0000256" key="3">
    <source>
        <dbReference type="ARBA" id="ARBA00012068"/>
    </source>
</evidence>
<dbReference type="InterPro" id="IPR036291">
    <property type="entry name" value="NAD(P)-bd_dom_sf"/>
</dbReference>
<evidence type="ECO:0000313" key="12">
    <source>
        <dbReference type="Proteomes" id="UP000251800"/>
    </source>
</evidence>
<keyword evidence="6" id="KW-0560">Oxidoreductase</keyword>
<dbReference type="PROSITE" id="PS51176">
    <property type="entry name" value="PDH_ADH"/>
    <property type="match status" value="1"/>
</dbReference>
<dbReference type="FunFam" id="1.10.3660.10:FF:000003">
    <property type="entry name" value="Prephenate dehydrogenase"/>
    <property type="match status" value="1"/>
</dbReference>
<dbReference type="InterPro" id="IPR050812">
    <property type="entry name" value="Preph/Arog_dehydrog"/>
</dbReference>
<dbReference type="InterPro" id="IPR046826">
    <property type="entry name" value="PDH_N"/>
</dbReference>
<evidence type="ECO:0000256" key="1">
    <source>
        <dbReference type="ARBA" id="ARBA00005067"/>
    </source>
</evidence>
<dbReference type="OrthoDB" id="9809920at2"/>
<accession>A0A363UMW6</accession>
<dbReference type="EMBL" id="QEQK01000004">
    <property type="protein sequence ID" value="PWN56762.1"/>
    <property type="molecule type" value="Genomic_DNA"/>
</dbReference>
<dbReference type="AlphaFoldDB" id="A0A363UMW6"/>
<proteinExistence type="inferred from homology"/>
<sequence>MIQASSVAIYGVGLIGGSVALALRAAGYTGEIIGYGRRASELARAVDLGVVDRYGLDAGDVAAQAQLHLVCVPVLAMRQVFDAIASQLKPGDVISDVGSTKQSVIEAARAAFGELPGGFVPAHPIAGTERTGVSAAFDSLYRNRLAILTPTEASTEAAAMEVERLWQACGARTIRMGAAHHDDVLAATSHLPHMLAFALVELLATRPDHDEIFMYAAGGFRDFTRIASSSPDMWRDIALANRGAVAANLDALILRLQDLRSAIACEDADQIESVFRRAKQARDAYVNLTEQTPDP</sequence>
<dbReference type="EC" id="1.3.1.12" evidence="3"/>
<comment type="catalytic activity">
    <reaction evidence="9">
        <text>prephenate + NAD(+) = 3-(4-hydroxyphenyl)pyruvate + CO2 + NADH</text>
        <dbReference type="Rhea" id="RHEA:13869"/>
        <dbReference type="ChEBI" id="CHEBI:16526"/>
        <dbReference type="ChEBI" id="CHEBI:29934"/>
        <dbReference type="ChEBI" id="CHEBI:36242"/>
        <dbReference type="ChEBI" id="CHEBI:57540"/>
        <dbReference type="ChEBI" id="CHEBI:57945"/>
        <dbReference type="EC" id="1.3.1.12"/>
    </reaction>
</comment>
<evidence type="ECO:0000256" key="4">
    <source>
        <dbReference type="ARBA" id="ARBA00022498"/>
    </source>
</evidence>
<gene>
    <name evidence="11" type="ORF">DEH80_04855</name>
</gene>
<evidence type="ECO:0000313" key="11">
    <source>
        <dbReference type="EMBL" id="PWN56762.1"/>
    </source>
</evidence>
<dbReference type="Pfam" id="PF20463">
    <property type="entry name" value="PDH_C"/>
    <property type="match status" value="1"/>
</dbReference>
<comment type="caution">
    <text evidence="11">The sequence shown here is derived from an EMBL/GenBank/DDBJ whole genome shotgun (WGS) entry which is preliminary data.</text>
</comment>
<protein>
    <recommendedName>
        <fullName evidence="3">prephenate dehydrogenase</fullName>
        <ecNumber evidence="3">1.3.1.12</ecNumber>
    </recommendedName>
</protein>
<evidence type="ECO:0000259" key="10">
    <source>
        <dbReference type="PROSITE" id="PS51176"/>
    </source>
</evidence>
<dbReference type="GO" id="GO:0008977">
    <property type="term" value="F:prephenate dehydrogenase (NAD+) activity"/>
    <property type="evidence" value="ECO:0007669"/>
    <property type="project" value="UniProtKB-EC"/>
</dbReference>
<evidence type="ECO:0000256" key="6">
    <source>
        <dbReference type="ARBA" id="ARBA00023002"/>
    </source>
</evidence>
<comment type="similarity">
    <text evidence="2">Belongs to the prephenate/arogenate dehydrogenase family.</text>
</comment>
<keyword evidence="8" id="KW-0057">Aromatic amino acid biosynthesis</keyword>
<keyword evidence="5" id="KW-0028">Amino-acid biosynthesis</keyword>
<comment type="pathway">
    <text evidence="1">Amino-acid biosynthesis; L-tyrosine biosynthesis; (4-hydroxyphenyl)pyruvate from prephenate (NAD(+) route): step 1/1.</text>
</comment>
<dbReference type="GO" id="GO:0004665">
    <property type="term" value="F:prephenate dehydrogenase (NADP+) activity"/>
    <property type="evidence" value="ECO:0007669"/>
    <property type="project" value="InterPro"/>
</dbReference>
<dbReference type="RefSeq" id="WP_109719359.1">
    <property type="nucleotide sequence ID" value="NZ_QEQK01000004.1"/>
</dbReference>